<proteinExistence type="predicted"/>
<feature type="region of interest" description="Disordered" evidence="1">
    <location>
        <begin position="77"/>
        <end position="114"/>
    </location>
</feature>
<feature type="compositionally biased region" description="Low complexity" evidence="1">
    <location>
        <begin position="85"/>
        <end position="103"/>
    </location>
</feature>
<keyword evidence="2" id="KW-0732">Signal</keyword>
<protein>
    <submittedName>
        <fullName evidence="3">Uncharacterized protein</fullName>
    </submittedName>
</protein>
<keyword evidence="4" id="KW-1185">Reference proteome</keyword>
<sequence>MATLSVPGVVVLGLLGLLVSSASASGSLKSPFPDTNTKTLAYKLMDAGLVGRDFSNFAVGVSQGGASAVGEVIDTPFPDDHDYGTAKSRGRSSSSALGLSSGTNPGFNGGADASATSSASAFSRGWTLRPRWRYLGLHRP</sequence>
<evidence type="ECO:0000256" key="1">
    <source>
        <dbReference type="SAM" id="MobiDB-lite"/>
    </source>
</evidence>
<name>A0A5B8N0I0_9CHLO</name>
<gene>
    <name evidence="3" type="ORF">A3770_20p85690</name>
</gene>
<feature type="signal peptide" evidence="2">
    <location>
        <begin position="1"/>
        <end position="24"/>
    </location>
</feature>
<feature type="chain" id="PRO_5022954628" evidence="2">
    <location>
        <begin position="25"/>
        <end position="140"/>
    </location>
</feature>
<accession>A0A5B8N0I0</accession>
<organism evidence="3 4">
    <name type="scientific">Chloropicon primus</name>
    <dbReference type="NCBI Taxonomy" id="1764295"/>
    <lineage>
        <taxon>Eukaryota</taxon>
        <taxon>Viridiplantae</taxon>
        <taxon>Chlorophyta</taxon>
        <taxon>Chloropicophyceae</taxon>
        <taxon>Chloropicales</taxon>
        <taxon>Chloropicaceae</taxon>
        <taxon>Chloropicon</taxon>
    </lineage>
</organism>
<evidence type="ECO:0000313" key="3">
    <source>
        <dbReference type="EMBL" id="QDZ26051.1"/>
    </source>
</evidence>
<dbReference type="Proteomes" id="UP000316726">
    <property type="component" value="Chromosome 20"/>
</dbReference>
<evidence type="ECO:0000313" key="4">
    <source>
        <dbReference type="Proteomes" id="UP000316726"/>
    </source>
</evidence>
<dbReference type="EMBL" id="CP031053">
    <property type="protein sequence ID" value="QDZ26051.1"/>
    <property type="molecule type" value="Genomic_DNA"/>
</dbReference>
<dbReference type="AlphaFoldDB" id="A0A5B8N0I0"/>
<evidence type="ECO:0000256" key="2">
    <source>
        <dbReference type="SAM" id="SignalP"/>
    </source>
</evidence>
<reference evidence="3 4" key="1">
    <citation type="submission" date="2018-07" db="EMBL/GenBank/DDBJ databases">
        <title>The complete nuclear genome of the prasinophyte Chloropicon primus (CCMP1205).</title>
        <authorList>
            <person name="Pombert J.-F."/>
            <person name="Otis C."/>
            <person name="Turmel M."/>
            <person name="Lemieux C."/>
        </authorList>
    </citation>
    <scope>NUCLEOTIDE SEQUENCE [LARGE SCALE GENOMIC DNA]</scope>
    <source>
        <strain evidence="3 4">CCMP1205</strain>
    </source>
</reference>